<evidence type="ECO:0000256" key="3">
    <source>
        <dbReference type="ARBA" id="ARBA00023145"/>
    </source>
</evidence>
<dbReference type="Gene3D" id="3.60.20.10">
    <property type="entry name" value="Glutamine Phosphoribosylpyrophosphate, subunit 1, domain 1"/>
    <property type="match status" value="1"/>
</dbReference>
<feature type="active site" description="Nucleophile" evidence="4">
    <location>
        <position position="170"/>
    </location>
</feature>
<accession>A0A5C4QH61</accession>
<dbReference type="Gene3D" id="2.30.120.10">
    <property type="match status" value="1"/>
</dbReference>
<name>A0A5C4QH61_9ACTN</name>
<gene>
    <name evidence="6" type="ORF">FHG89_22215</name>
</gene>
<evidence type="ECO:0000313" key="6">
    <source>
        <dbReference type="EMBL" id="TNH26016.1"/>
    </source>
</evidence>
<comment type="similarity">
    <text evidence="1">Belongs to the peptidase S45 family.</text>
</comment>
<dbReference type="Proteomes" id="UP000306145">
    <property type="component" value="Unassembled WGS sequence"/>
</dbReference>
<evidence type="ECO:0000256" key="1">
    <source>
        <dbReference type="ARBA" id="ARBA00006586"/>
    </source>
</evidence>
<feature type="binding site" evidence="5">
    <location>
        <position position="243"/>
    </location>
    <ligand>
        <name>Ca(2+)</name>
        <dbReference type="ChEBI" id="CHEBI:29108"/>
    </ligand>
</feature>
<dbReference type="AlphaFoldDB" id="A0A5C4QH61"/>
<keyword evidence="5" id="KW-0479">Metal-binding</keyword>
<dbReference type="PIRSF" id="PIRSF001227">
    <property type="entry name" value="Pen_acylase"/>
    <property type="match status" value="1"/>
</dbReference>
<proteinExistence type="inferred from homology"/>
<dbReference type="Gene3D" id="1.10.439.10">
    <property type="entry name" value="Penicillin Amidohydrolase, domain 1"/>
    <property type="match status" value="1"/>
</dbReference>
<dbReference type="InterPro" id="IPR043146">
    <property type="entry name" value="Penicillin_amidase_N_B-knob"/>
</dbReference>
<dbReference type="CDD" id="cd03747">
    <property type="entry name" value="Ntn_PGA_like"/>
    <property type="match status" value="1"/>
</dbReference>
<evidence type="ECO:0000256" key="4">
    <source>
        <dbReference type="PIRSR" id="PIRSR001227-1"/>
    </source>
</evidence>
<dbReference type="SUPFAM" id="SSF56235">
    <property type="entry name" value="N-terminal nucleophile aminohydrolases (Ntn hydrolases)"/>
    <property type="match status" value="1"/>
</dbReference>
<evidence type="ECO:0000256" key="5">
    <source>
        <dbReference type="PIRSR" id="PIRSR001227-2"/>
    </source>
</evidence>
<organism evidence="6 7">
    <name type="scientific">Micromonospora orduensis</name>
    <dbReference type="NCBI Taxonomy" id="1420891"/>
    <lineage>
        <taxon>Bacteria</taxon>
        <taxon>Bacillati</taxon>
        <taxon>Actinomycetota</taxon>
        <taxon>Actinomycetes</taxon>
        <taxon>Micromonosporales</taxon>
        <taxon>Micromonosporaceae</taxon>
        <taxon>Micromonospora</taxon>
    </lineage>
</organism>
<comment type="caution">
    <text evidence="6">The sequence shown here is derived from an EMBL/GenBank/DDBJ whole genome shotgun (WGS) entry which is preliminary data.</text>
</comment>
<dbReference type="Gene3D" id="1.10.1400.10">
    <property type="match status" value="1"/>
</dbReference>
<reference evidence="6 7" key="1">
    <citation type="submission" date="2019-06" db="EMBL/GenBank/DDBJ databases">
        <title>Micromonospora ordensis sp. nov., isolated from deep marine sediment.</title>
        <authorList>
            <person name="Veyisoglu A."/>
            <person name="Carro L."/>
            <person name="Klenk H.-P."/>
            <person name="Sahin N."/>
        </authorList>
    </citation>
    <scope>NUCLEOTIDE SEQUENCE [LARGE SCALE GENOMIC DNA]</scope>
    <source>
        <strain evidence="6 7">S2509</strain>
    </source>
</reference>
<dbReference type="InterPro" id="IPR023343">
    <property type="entry name" value="Penicillin_amidase_dom1"/>
</dbReference>
<dbReference type="InterPro" id="IPR029055">
    <property type="entry name" value="Ntn_hydrolases_N"/>
</dbReference>
<evidence type="ECO:0000256" key="2">
    <source>
        <dbReference type="ARBA" id="ARBA00022801"/>
    </source>
</evidence>
<dbReference type="InterPro" id="IPR002692">
    <property type="entry name" value="S45"/>
</dbReference>
<protein>
    <submittedName>
        <fullName evidence="6">Penicillin acylase family protein</fullName>
    </submittedName>
</protein>
<dbReference type="GO" id="GO:0017000">
    <property type="term" value="P:antibiotic biosynthetic process"/>
    <property type="evidence" value="ECO:0007669"/>
    <property type="project" value="InterPro"/>
</dbReference>
<dbReference type="RefSeq" id="WP_139586345.1">
    <property type="nucleotide sequence ID" value="NZ_VDFY01000191.1"/>
</dbReference>
<dbReference type="GO" id="GO:0016811">
    <property type="term" value="F:hydrolase activity, acting on carbon-nitrogen (but not peptide) bonds, in linear amides"/>
    <property type="evidence" value="ECO:0007669"/>
    <property type="project" value="InterPro"/>
</dbReference>
<dbReference type="EMBL" id="VDFY01000191">
    <property type="protein sequence ID" value="TNH26016.1"/>
    <property type="molecule type" value="Genomic_DNA"/>
</dbReference>
<keyword evidence="7" id="KW-1185">Reference proteome</keyword>
<comment type="cofactor">
    <cofactor evidence="5">
        <name>Ca(2+)</name>
        <dbReference type="ChEBI" id="CHEBI:29108"/>
    </cofactor>
    <text evidence="5">Binds 1 Ca(2+) ion per dimer.</text>
</comment>
<dbReference type="InterPro" id="IPR014395">
    <property type="entry name" value="Pen/GL7ACA/AHL_acylase"/>
</dbReference>
<dbReference type="PANTHER" id="PTHR34218:SF4">
    <property type="entry name" value="ACYL-HOMOSERINE LACTONE ACYLASE QUIP"/>
    <property type="match status" value="1"/>
</dbReference>
<dbReference type="OrthoDB" id="9759796at2"/>
<dbReference type="PANTHER" id="PTHR34218">
    <property type="entry name" value="PEPTIDASE S45 PENICILLIN AMIDASE"/>
    <property type="match status" value="1"/>
</dbReference>
<evidence type="ECO:0000313" key="7">
    <source>
        <dbReference type="Proteomes" id="UP000306145"/>
    </source>
</evidence>
<dbReference type="GO" id="GO:0046872">
    <property type="term" value="F:metal ion binding"/>
    <property type="evidence" value="ECO:0007669"/>
    <property type="project" value="UniProtKB-KW"/>
</dbReference>
<sequence length="684" mass="73505">MSARRFRDRWGVPHLRADDPLTLAAEQGRVTAYDRAWQIEVERHRSQGTSAAFLGADALAWDRFARQVRLDDTARRCHAALDAATAQWVGAYVTGVNAGLAAGAARAPEFAATGLTPGRWEPWTPLAVWLGHHILFAGFPGKLWRTHVAQRLGPDAVEAFATDGPAVAGSNGWLLAAERTGTGAALLAGDPHRFIEDPGVYQQIRLACPEYDVVGLAVPGVPGIAHFGHTGAVAWAITNAMADYQDVYAERLRRDGPGVRALGPDGWQPAHRHVETIEVAGAAPVEVEVLETDRGPVLAGGPDEPTSLSLRYPPRVRAELGFAALPELLRARTVADVDRALRHWVEPVNVVQAADTAGGLLHRVAGAVPVRHPDNGRRVVPAWEARHAWQGWYAPMPRAEVTGQAVMANERGLAAPLGVEFAPPHRARRIAELLAADEDWTADRMAAVHTDTHLGSAGPLLAVLAGLTGLDPDAAALRDRLLRWDRRMAADSTDAADFATLRAAVVRRTAAHPALAALAEPPAYPEVFAPWLALTPRVGYALEHLLDVTRLPDVDMAALVGAALAEVGGTADGSTRWGDLHRLASWRALPDPQAGPGPRLDGDHDCVLATSSVPGVTHWCFRGPAARFVWDLARREDSRWVVPLGACGVPGDPHHDDQSAAWLAGELLPVVTDWDHLVEEKDDH</sequence>
<feature type="binding site" evidence="5">
    <location>
        <position position="246"/>
    </location>
    <ligand>
        <name>Ca(2+)</name>
        <dbReference type="ChEBI" id="CHEBI:29108"/>
    </ligand>
</feature>
<dbReference type="Pfam" id="PF01804">
    <property type="entry name" value="Penicil_amidase"/>
    <property type="match status" value="1"/>
</dbReference>
<keyword evidence="2" id="KW-0378">Hydrolase</keyword>
<keyword evidence="5" id="KW-0106">Calcium</keyword>
<keyword evidence="3" id="KW-0865">Zymogen</keyword>
<dbReference type="InterPro" id="IPR043147">
    <property type="entry name" value="Penicillin_amidase_A-knob"/>
</dbReference>